<accession>A0A1E3PS47</accession>
<dbReference type="Pfam" id="PF00400">
    <property type="entry name" value="WD40"/>
    <property type="match status" value="2"/>
</dbReference>
<evidence type="ECO:0000256" key="5">
    <source>
        <dbReference type="ARBA" id="ARBA00023242"/>
    </source>
</evidence>
<dbReference type="EMBL" id="KV454406">
    <property type="protein sequence ID" value="ODQ68064.1"/>
    <property type="molecule type" value="Genomic_DNA"/>
</dbReference>
<feature type="compositionally biased region" description="Acidic residues" evidence="8">
    <location>
        <begin position="84"/>
        <end position="108"/>
    </location>
</feature>
<protein>
    <submittedName>
        <fullName evidence="9">WD40 repeat-like protein</fullName>
    </submittedName>
</protein>
<dbReference type="InterPro" id="IPR036322">
    <property type="entry name" value="WD40_repeat_dom_sf"/>
</dbReference>
<comment type="similarity">
    <text evidence="6">Belongs to the WD repeat UTP18 family.</text>
</comment>
<dbReference type="PANTHER" id="PTHR18359:SF0">
    <property type="entry name" value="U3 SMALL NUCLEOLAR RNA-ASSOCIATED PROTEIN 18 HOMOLOG"/>
    <property type="match status" value="1"/>
</dbReference>
<evidence type="ECO:0000313" key="10">
    <source>
        <dbReference type="Proteomes" id="UP000095009"/>
    </source>
</evidence>
<keyword evidence="4" id="KW-0677">Repeat</keyword>
<evidence type="ECO:0000256" key="7">
    <source>
        <dbReference type="PROSITE-ProRule" id="PRU00221"/>
    </source>
</evidence>
<evidence type="ECO:0000256" key="2">
    <source>
        <dbReference type="ARBA" id="ARBA00022552"/>
    </source>
</evidence>
<sequence>MSKDDTKETKIIPEKDQEELDLENAVFGDFGGFDKGLRQVDPDNFGFESSDESASEKDSESDDNSGESTSAINALQDDQLFFVDDGDVDMEESDEDESGESESDDENDILEIHGGKAAWVDSDDENLSISLTGTDRTRKLRMNESDNRISGKDYTKRLRAQFQKIYPVPKWALPERVKDNNRNDESTDDSDFSMNSDSETATLEGTNPLAQLLQTAAKYSTKSTSRLLPPSVLDISRLKDANHSAPSHSAIQTLSFHPTHPLLLSSGYDRTLRMYHVDGKTNPVATTLHARESPFQTAQFHSDGRRVFAAGRRRYMYIWDIETGGVDKITRMYGHEQTQKSMEKFYLSPCGRFIGLIGGSGWVNILSTTSGQWIAGAKVEGVIADIAWGSTGEQLTIVNTSGEVWEWSTGERKFINRWVDLTSIGVTSVALGGVGDRWCAIGGSSGIVNVYDRKKALGSDSINGYKSVASLDQLTTTISSLEFSPDGQMLAMGSRAKKDAFRIAHIPSFTVFKNWPTSGTPLGRVTSSAYSPGGEMLCAGNEAGKVRLWKLNHY</sequence>
<evidence type="ECO:0000256" key="8">
    <source>
        <dbReference type="SAM" id="MobiDB-lite"/>
    </source>
</evidence>
<dbReference type="STRING" id="857566.A0A1E3PS47"/>
<gene>
    <name evidence="9" type="ORF">NADFUDRAFT_68387</name>
</gene>
<feature type="compositionally biased region" description="Polar residues" evidence="8">
    <location>
        <begin position="192"/>
        <end position="203"/>
    </location>
</feature>
<dbReference type="GO" id="GO:0006364">
    <property type="term" value="P:rRNA processing"/>
    <property type="evidence" value="ECO:0007669"/>
    <property type="project" value="UniProtKB-KW"/>
</dbReference>
<feature type="repeat" description="WD" evidence="7">
    <location>
        <begin position="525"/>
        <end position="554"/>
    </location>
</feature>
<keyword evidence="10" id="KW-1185">Reference proteome</keyword>
<proteinExistence type="inferred from homology"/>
<feature type="compositionally biased region" description="Acidic residues" evidence="8">
    <location>
        <begin position="49"/>
        <end position="65"/>
    </location>
</feature>
<dbReference type="SMART" id="SM00320">
    <property type="entry name" value="WD40"/>
    <property type="match status" value="5"/>
</dbReference>
<dbReference type="OrthoDB" id="1935146at2759"/>
<evidence type="ECO:0000256" key="6">
    <source>
        <dbReference type="ARBA" id="ARBA00025767"/>
    </source>
</evidence>
<dbReference type="InterPro" id="IPR045161">
    <property type="entry name" value="Utp18"/>
</dbReference>
<dbReference type="AlphaFoldDB" id="A0A1E3PS47"/>
<name>A0A1E3PS47_9ASCO</name>
<feature type="compositionally biased region" description="Basic and acidic residues" evidence="8">
    <location>
        <begin position="1"/>
        <end position="15"/>
    </location>
</feature>
<keyword evidence="3 7" id="KW-0853">WD repeat</keyword>
<evidence type="ECO:0000256" key="3">
    <source>
        <dbReference type="ARBA" id="ARBA00022574"/>
    </source>
</evidence>
<feature type="region of interest" description="Disordered" evidence="8">
    <location>
        <begin position="176"/>
        <end position="203"/>
    </location>
</feature>
<dbReference type="GO" id="GO:0032040">
    <property type="term" value="C:small-subunit processome"/>
    <property type="evidence" value="ECO:0007669"/>
    <property type="project" value="EnsemblFungi"/>
</dbReference>
<dbReference type="PANTHER" id="PTHR18359">
    <property type="entry name" value="WD-REPEAT PROTEIN-RELATED"/>
    <property type="match status" value="1"/>
</dbReference>
<reference evidence="9 10" key="1">
    <citation type="journal article" date="2016" name="Proc. Natl. Acad. Sci. U.S.A.">
        <title>Comparative genomics of biotechnologically important yeasts.</title>
        <authorList>
            <person name="Riley R."/>
            <person name="Haridas S."/>
            <person name="Wolfe K.H."/>
            <person name="Lopes M.R."/>
            <person name="Hittinger C.T."/>
            <person name="Goeker M."/>
            <person name="Salamov A.A."/>
            <person name="Wisecaver J.H."/>
            <person name="Long T.M."/>
            <person name="Calvey C.H."/>
            <person name="Aerts A.L."/>
            <person name="Barry K.W."/>
            <person name="Choi C."/>
            <person name="Clum A."/>
            <person name="Coughlan A.Y."/>
            <person name="Deshpande S."/>
            <person name="Douglass A.P."/>
            <person name="Hanson S.J."/>
            <person name="Klenk H.-P."/>
            <person name="LaButti K.M."/>
            <person name="Lapidus A."/>
            <person name="Lindquist E.A."/>
            <person name="Lipzen A.M."/>
            <person name="Meier-Kolthoff J.P."/>
            <person name="Ohm R.A."/>
            <person name="Otillar R.P."/>
            <person name="Pangilinan J.L."/>
            <person name="Peng Y."/>
            <person name="Rokas A."/>
            <person name="Rosa C.A."/>
            <person name="Scheuner C."/>
            <person name="Sibirny A.A."/>
            <person name="Slot J.C."/>
            <person name="Stielow J.B."/>
            <person name="Sun H."/>
            <person name="Kurtzman C.P."/>
            <person name="Blackwell M."/>
            <person name="Grigoriev I.V."/>
            <person name="Jeffries T.W."/>
        </authorList>
    </citation>
    <scope>NUCLEOTIDE SEQUENCE [LARGE SCALE GENOMIC DNA]</scope>
    <source>
        <strain evidence="9 10">DSM 6958</strain>
    </source>
</reference>
<dbReference type="PROSITE" id="PS50082">
    <property type="entry name" value="WD_REPEATS_2"/>
    <property type="match status" value="1"/>
</dbReference>
<evidence type="ECO:0000313" key="9">
    <source>
        <dbReference type="EMBL" id="ODQ68064.1"/>
    </source>
</evidence>
<comment type="subcellular location">
    <subcellularLocation>
        <location evidence="1">Nucleus</location>
        <location evidence="1">Nucleolus</location>
    </subcellularLocation>
</comment>
<keyword evidence="5" id="KW-0539">Nucleus</keyword>
<dbReference type="InterPro" id="IPR001680">
    <property type="entry name" value="WD40_rpt"/>
</dbReference>
<feature type="region of interest" description="Disordered" evidence="8">
    <location>
        <begin position="1"/>
        <end position="108"/>
    </location>
</feature>
<evidence type="ECO:0000256" key="4">
    <source>
        <dbReference type="ARBA" id="ARBA00022737"/>
    </source>
</evidence>
<dbReference type="Proteomes" id="UP000095009">
    <property type="component" value="Unassembled WGS sequence"/>
</dbReference>
<organism evidence="9 10">
    <name type="scientific">Nadsonia fulvescens var. elongata DSM 6958</name>
    <dbReference type="NCBI Taxonomy" id="857566"/>
    <lineage>
        <taxon>Eukaryota</taxon>
        <taxon>Fungi</taxon>
        <taxon>Dikarya</taxon>
        <taxon>Ascomycota</taxon>
        <taxon>Saccharomycotina</taxon>
        <taxon>Dipodascomycetes</taxon>
        <taxon>Dipodascales</taxon>
        <taxon>Dipodascales incertae sedis</taxon>
        <taxon>Nadsonia</taxon>
    </lineage>
</organism>
<evidence type="ECO:0000256" key="1">
    <source>
        <dbReference type="ARBA" id="ARBA00004604"/>
    </source>
</evidence>
<dbReference type="GO" id="GO:0034388">
    <property type="term" value="C:Pwp2p-containing subcomplex of 90S preribosome"/>
    <property type="evidence" value="ECO:0007669"/>
    <property type="project" value="TreeGrafter"/>
</dbReference>
<dbReference type="InterPro" id="IPR015943">
    <property type="entry name" value="WD40/YVTN_repeat-like_dom_sf"/>
</dbReference>
<dbReference type="Gene3D" id="2.130.10.10">
    <property type="entry name" value="YVTN repeat-like/Quinoprotein amine dehydrogenase"/>
    <property type="match status" value="1"/>
</dbReference>
<keyword evidence="2" id="KW-0698">rRNA processing</keyword>
<dbReference type="SUPFAM" id="SSF50978">
    <property type="entry name" value="WD40 repeat-like"/>
    <property type="match status" value="1"/>
</dbReference>
<feature type="compositionally biased region" description="Basic and acidic residues" evidence="8">
    <location>
        <begin position="176"/>
        <end position="185"/>
    </location>
</feature>